<feature type="binding site" description="in other chain" evidence="4">
    <location>
        <begin position="180"/>
        <end position="182"/>
    </location>
    <ligand>
        <name>a purine D-ribonucleoside</name>
        <dbReference type="ChEBI" id="CHEBI:142355"/>
        <note>ligand shared between dimeric partners</note>
    </ligand>
</feature>
<evidence type="ECO:0000313" key="7">
    <source>
        <dbReference type="Proteomes" id="UP001151234"/>
    </source>
</evidence>
<comment type="function">
    <text evidence="4">Catalyzes the reversible phosphorolytic breakdown of the N-glycosidic bond in the beta-(deoxy)ribonucleoside molecules, with the formation of the corresponding free purine bases and pentose-1-phosphate.</text>
</comment>
<dbReference type="SUPFAM" id="SSF53167">
    <property type="entry name" value="Purine and uridine phosphorylases"/>
    <property type="match status" value="1"/>
</dbReference>
<dbReference type="InterPro" id="IPR000845">
    <property type="entry name" value="Nucleoside_phosphorylase_d"/>
</dbReference>
<comment type="caution">
    <text evidence="6">The sequence shown here is derived from an EMBL/GenBank/DDBJ whole genome shotgun (WGS) entry which is preliminary data.</text>
</comment>
<feature type="binding site" description="in other chain" evidence="4">
    <location>
        <begin position="87"/>
        <end position="90"/>
    </location>
    <ligand>
        <name>phosphate</name>
        <dbReference type="ChEBI" id="CHEBI:43474"/>
        <note>ligand shared between dimeric partners</note>
    </ligand>
</feature>
<evidence type="ECO:0000259" key="5">
    <source>
        <dbReference type="Pfam" id="PF01048"/>
    </source>
</evidence>
<dbReference type="InterPro" id="IPR004402">
    <property type="entry name" value="DeoD-type"/>
</dbReference>
<reference evidence="6" key="1">
    <citation type="submission" date="2022-11" db="EMBL/GenBank/DDBJ databases">
        <title>Draft genome sequence of Hoeflea poritis E7-10 and Hoeflea prorocentri PM5-8, separated from scleractinian coral Porites lutea and marine dinoflagellate.</title>
        <authorList>
            <person name="Zhang G."/>
            <person name="Wei Q."/>
            <person name="Cai L."/>
        </authorList>
    </citation>
    <scope>NUCLEOTIDE SEQUENCE</scope>
    <source>
        <strain evidence="6">PM5-8</strain>
    </source>
</reference>
<dbReference type="Gene3D" id="3.40.50.1580">
    <property type="entry name" value="Nucleoside phosphorylase domain"/>
    <property type="match status" value="1"/>
</dbReference>
<dbReference type="GO" id="GO:0004850">
    <property type="term" value="F:uridine phosphorylase activity"/>
    <property type="evidence" value="ECO:0007669"/>
    <property type="project" value="UniProtKB-EC"/>
</dbReference>
<keyword evidence="1 4" id="KW-0328">Glycosyltransferase</keyword>
<dbReference type="NCBIfam" id="NF004489">
    <property type="entry name" value="PRK05819.1"/>
    <property type="match status" value="1"/>
</dbReference>
<protein>
    <recommendedName>
        <fullName evidence="4">Purine nucleoside phosphorylase DeoD-type</fullName>
        <shortName evidence="4">PNP</shortName>
        <ecNumber evidence="4">2.4.2.1</ecNumber>
    </recommendedName>
</protein>
<dbReference type="PANTHER" id="PTHR43691">
    <property type="entry name" value="URIDINE PHOSPHORYLASE"/>
    <property type="match status" value="1"/>
</dbReference>
<feature type="site" description="Important for catalytic activity" evidence="4">
    <location>
        <position position="218"/>
    </location>
</feature>
<keyword evidence="7" id="KW-1185">Reference proteome</keyword>
<evidence type="ECO:0000313" key="6">
    <source>
        <dbReference type="EMBL" id="MDA5399006.1"/>
    </source>
</evidence>
<name>A0A9X3UIG7_9HYPH</name>
<feature type="binding site" evidence="4">
    <location>
        <position position="43"/>
    </location>
    <ligand>
        <name>phosphate</name>
        <dbReference type="ChEBI" id="CHEBI:43474"/>
        <note>ligand shared between dimeric partners</note>
    </ligand>
</feature>
<feature type="binding site" description="in other chain" evidence="4">
    <location>
        <position position="20"/>
    </location>
    <ligand>
        <name>phosphate</name>
        <dbReference type="ChEBI" id="CHEBI:43474"/>
        <note>ligand shared between dimeric partners</note>
    </ligand>
</feature>
<feature type="binding site" description="in other chain" evidence="4">
    <location>
        <position position="24"/>
    </location>
    <ligand>
        <name>phosphate</name>
        <dbReference type="ChEBI" id="CHEBI:43474"/>
        <note>ligand shared between dimeric partners</note>
    </ligand>
</feature>
<dbReference type="AlphaFoldDB" id="A0A9X3UIG7"/>
<sequence length="235" mass="25395">MTPHNEAEKGDYAEVILLPGDPLRAKWIAENFLEGPRQVNGVRNCLGFTGKWQGVPVSVQATGMGQPSTGIYVHELLDVYGAKTLIRVGTCGGLSTRVKVRDIVLGAAVSTDSAMYKPTFAPFTYAPFADFELLRAADEYATGQMLESHVGGLLSSDMFYGGDPKKVFETVAAHNVLAVEMEAYTIYTLAARFKARALAICTVSDCLVTGEEITPEDRQSTLDSMVEMALTVGTR</sequence>
<proteinExistence type="inferred from homology"/>
<feature type="binding site" description="in other chain" evidence="4">
    <location>
        <begin position="204"/>
        <end position="205"/>
    </location>
    <ligand>
        <name>a purine D-ribonucleoside</name>
        <dbReference type="ChEBI" id="CHEBI:142355"/>
        <note>ligand shared between dimeric partners</note>
    </ligand>
</feature>
<dbReference type="GO" id="GO:0006152">
    <property type="term" value="P:purine nucleoside catabolic process"/>
    <property type="evidence" value="ECO:0007669"/>
    <property type="project" value="TreeGrafter"/>
</dbReference>
<dbReference type="PANTHER" id="PTHR43691:SF11">
    <property type="entry name" value="FI09636P-RELATED"/>
    <property type="match status" value="1"/>
</dbReference>
<dbReference type="InterPro" id="IPR035994">
    <property type="entry name" value="Nucleoside_phosphorylase_sf"/>
</dbReference>
<feature type="binding site" evidence="4">
    <location>
        <position position="4"/>
    </location>
    <ligand>
        <name>a purine D-ribonucleoside</name>
        <dbReference type="ChEBI" id="CHEBI:142355"/>
        <note>ligand shared between dimeric partners</note>
    </ligand>
</feature>
<comment type="similarity">
    <text evidence="4">Belongs to the PNP/UDP phosphorylase family.</text>
</comment>
<dbReference type="EC" id="2.4.2.1" evidence="4"/>
<dbReference type="GO" id="GO:0004731">
    <property type="term" value="F:purine-nucleoside phosphorylase activity"/>
    <property type="evidence" value="ECO:0007669"/>
    <property type="project" value="UniProtKB-UniRule"/>
</dbReference>
<gene>
    <name evidence="4 6" type="primary">deoD</name>
    <name evidence="6" type="ORF">OQ273_10520</name>
</gene>
<dbReference type="RefSeq" id="WP_267990454.1">
    <property type="nucleotide sequence ID" value="NZ_JAPJZI010000001.1"/>
</dbReference>
<dbReference type="GO" id="GO:0005829">
    <property type="term" value="C:cytosol"/>
    <property type="evidence" value="ECO:0007669"/>
    <property type="project" value="TreeGrafter"/>
</dbReference>
<comment type="catalytic activity">
    <reaction evidence="4">
        <text>a purine 2'-deoxy-D-ribonucleoside + phosphate = a purine nucleobase + 2-deoxy-alpha-D-ribose 1-phosphate</text>
        <dbReference type="Rhea" id="RHEA:36431"/>
        <dbReference type="ChEBI" id="CHEBI:26386"/>
        <dbReference type="ChEBI" id="CHEBI:43474"/>
        <dbReference type="ChEBI" id="CHEBI:57259"/>
        <dbReference type="ChEBI" id="CHEBI:142361"/>
        <dbReference type="EC" id="2.4.2.1"/>
    </reaction>
</comment>
<dbReference type="Pfam" id="PF01048">
    <property type="entry name" value="PNP_UDP_1"/>
    <property type="match status" value="1"/>
</dbReference>
<comment type="catalytic activity">
    <reaction evidence="3">
        <text>uridine + phosphate = alpha-D-ribose 1-phosphate + uracil</text>
        <dbReference type="Rhea" id="RHEA:24388"/>
        <dbReference type="ChEBI" id="CHEBI:16704"/>
        <dbReference type="ChEBI" id="CHEBI:17568"/>
        <dbReference type="ChEBI" id="CHEBI:43474"/>
        <dbReference type="ChEBI" id="CHEBI:57720"/>
        <dbReference type="EC" id="2.4.2.3"/>
    </reaction>
</comment>
<dbReference type="CDD" id="cd09006">
    <property type="entry name" value="PNP_EcPNPI-like"/>
    <property type="match status" value="1"/>
</dbReference>
<dbReference type="Proteomes" id="UP001151234">
    <property type="component" value="Unassembled WGS sequence"/>
</dbReference>
<evidence type="ECO:0000256" key="4">
    <source>
        <dbReference type="HAMAP-Rule" id="MF_01627"/>
    </source>
</evidence>
<comment type="catalytic activity">
    <reaction evidence="4">
        <text>a purine D-ribonucleoside + phosphate = a purine nucleobase + alpha-D-ribose 1-phosphate</text>
        <dbReference type="Rhea" id="RHEA:19805"/>
        <dbReference type="ChEBI" id="CHEBI:26386"/>
        <dbReference type="ChEBI" id="CHEBI:43474"/>
        <dbReference type="ChEBI" id="CHEBI:57720"/>
        <dbReference type="ChEBI" id="CHEBI:142355"/>
        <dbReference type="EC" id="2.4.2.1"/>
    </reaction>
</comment>
<feature type="active site" description="Proton donor" evidence="4">
    <location>
        <position position="205"/>
    </location>
</feature>
<accession>A0A9X3UIG7</accession>
<evidence type="ECO:0000256" key="3">
    <source>
        <dbReference type="ARBA" id="ARBA00048447"/>
    </source>
</evidence>
<dbReference type="HAMAP" id="MF_01627">
    <property type="entry name" value="Pur_nucleosid_phosp"/>
    <property type="match status" value="1"/>
</dbReference>
<dbReference type="NCBIfam" id="TIGR00107">
    <property type="entry name" value="deoD"/>
    <property type="match status" value="1"/>
</dbReference>
<keyword evidence="2 4" id="KW-0808">Transferase</keyword>
<organism evidence="6 7">
    <name type="scientific">Hoeflea prorocentri</name>
    <dbReference type="NCBI Taxonomy" id="1922333"/>
    <lineage>
        <taxon>Bacteria</taxon>
        <taxon>Pseudomonadati</taxon>
        <taxon>Pseudomonadota</taxon>
        <taxon>Alphaproteobacteria</taxon>
        <taxon>Hyphomicrobiales</taxon>
        <taxon>Rhizobiaceae</taxon>
        <taxon>Hoeflea</taxon>
    </lineage>
</organism>
<dbReference type="EMBL" id="JAPJZI010000001">
    <property type="protein sequence ID" value="MDA5399006.1"/>
    <property type="molecule type" value="Genomic_DNA"/>
</dbReference>
<evidence type="ECO:0000256" key="2">
    <source>
        <dbReference type="ARBA" id="ARBA00022679"/>
    </source>
</evidence>
<comment type="subunit">
    <text evidence="4">Homohexamer; trimer of homodimers.</text>
</comment>
<feature type="domain" description="Nucleoside phosphorylase" evidence="5">
    <location>
        <begin position="15"/>
        <end position="227"/>
    </location>
</feature>
<evidence type="ECO:0000256" key="1">
    <source>
        <dbReference type="ARBA" id="ARBA00022676"/>
    </source>
</evidence>